<name>A0AA48MBT8_9BACL</name>
<gene>
    <name evidence="2" type="ORF">BSPP4475_13615</name>
</gene>
<dbReference type="AlphaFoldDB" id="A0AA48MBT8"/>
<accession>A0AA48MBT8</accession>
<dbReference type="EMBL" id="OY569118">
    <property type="protein sequence ID" value="CAJ1003351.1"/>
    <property type="molecule type" value="Genomic_DNA"/>
</dbReference>
<evidence type="ECO:0000256" key="1">
    <source>
        <dbReference type="SAM" id="MobiDB-lite"/>
    </source>
</evidence>
<protein>
    <submittedName>
        <fullName evidence="2">Small, acid-soluble spore protein K</fullName>
    </submittedName>
</protein>
<dbReference type="KEGG" id="bayd:BSPP4475_13615"/>
<dbReference type="Proteomes" id="UP001189619">
    <property type="component" value="Chromosome"/>
</dbReference>
<evidence type="ECO:0000313" key="2">
    <source>
        <dbReference type="EMBL" id="CAJ1003351.1"/>
    </source>
</evidence>
<keyword evidence="3" id="KW-1185">Reference proteome</keyword>
<organism evidence="2 3">
    <name type="scientific">Brevibacillus aydinogluensis</name>
    <dbReference type="NCBI Taxonomy" id="927786"/>
    <lineage>
        <taxon>Bacteria</taxon>
        <taxon>Bacillati</taxon>
        <taxon>Bacillota</taxon>
        <taxon>Bacilli</taxon>
        <taxon>Bacillales</taxon>
        <taxon>Paenibacillaceae</taxon>
        <taxon>Brevibacillus</taxon>
    </lineage>
</organism>
<feature type="region of interest" description="Disordered" evidence="1">
    <location>
        <begin position="1"/>
        <end position="57"/>
    </location>
</feature>
<dbReference type="RefSeq" id="WP_171565421.1">
    <property type="nucleotide sequence ID" value="NZ_JAUSVZ010000001.1"/>
</dbReference>
<proteinExistence type="predicted"/>
<sequence>MATNQKAVDGKNHPSAALYDHPAGTIAHKARFGASEQSKQPNENGDLPNKPGGTART</sequence>
<evidence type="ECO:0000313" key="3">
    <source>
        <dbReference type="Proteomes" id="UP001189619"/>
    </source>
</evidence>
<reference evidence="2" key="1">
    <citation type="submission" date="2023-07" db="EMBL/GenBank/DDBJ databases">
        <authorList>
            <person name="Ivanov I."/>
            <person name="Teneva D."/>
            <person name="Stoikov I."/>
        </authorList>
    </citation>
    <scope>NUCLEOTIDE SEQUENCE</scope>
    <source>
        <strain evidence="2">4475</strain>
    </source>
</reference>